<dbReference type="EMBL" id="SELH01000026">
    <property type="protein sequence ID" value="TWP26203.1"/>
    <property type="molecule type" value="Genomic_DNA"/>
</dbReference>
<dbReference type="Proteomes" id="UP000319499">
    <property type="component" value="Unassembled WGS sequence"/>
</dbReference>
<reference evidence="3 4" key="1">
    <citation type="submission" date="2019-02" db="EMBL/GenBank/DDBJ databases">
        <title>Apibacter muscae sp. nov.: a novel member of the house fly microbiota.</title>
        <authorList>
            <person name="Park R."/>
        </authorList>
    </citation>
    <scope>NUCLEOTIDE SEQUENCE [LARGE SCALE GENOMIC DNA]</scope>
    <source>
        <strain evidence="3 4">AL1</strain>
    </source>
</reference>
<evidence type="ECO:0000313" key="4">
    <source>
        <dbReference type="Proteomes" id="UP000319499"/>
    </source>
</evidence>
<feature type="domain" description="Haem-binding" evidence="2">
    <location>
        <begin position="9"/>
        <end position="144"/>
    </location>
</feature>
<name>A0A563D864_9FLAO</name>
<evidence type="ECO:0000256" key="1">
    <source>
        <dbReference type="SAM" id="SignalP"/>
    </source>
</evidence>
<keyword evidence="1" id="KW-0732">Signal</keyword>
<keyword evidence="4" id="KW-1185">Reference proteome</keyword>
<dbReference type="AlphaFoldDB" id="A0A563D864"/>
<dbReference type="SMART" id="SM01235">
    <property type="entry name" value="Haem_bd"/>
    <property type="match status" value="1"/>
</dbReference>
<dbReference type="Pfam" id="PF14376">
    <property type="entry name" value="Haem_bd"/>
    <property type="match status" value="1"/>
</dbReference>
<proteinExistence type="predicted"/>
<dbReference type="OrthoDB" id="196738at2"/>
<sequence>MKKKMLIALAILLAIQLFRIDKTNKPINKDLDYVSLTHAPKNIENILEKSCYNCHSNQTIYPWYANVAPISWLVKSHINEGKKFLNFSEYGLYNVYQKDHINKWLYEVIKNGRMPLSSYLLIHQEDNLSNKQRQELLNWFSIILNK</sequence>
<accession>A0A563D864</accession>
<dbReference type="RefSeq" id="WP_146293561.1">
    <property type="nucleotide sequence ID" value="NZ_SELH01000026.1"/>
</dbReference>
<organism evidence="3 4">
    <name type="scientific">Apibacter muscae</name>
    <dbReference type="NCBI Taxonomy" id="2509004"/>
    <lineage>
        <taxon>Bacteria</taxon>
        <taxon>Pseudomonadati</taxon>
        <taxon>Bacteroidota</taxon>
        <taxon>Flavobacteriia</taxon>
        <taxon>Flavobacteriales</taxon>
        <taxon>Weeksellaceae</taxon>
        <taxon>Apibacter</taxon>
    </lineage>
</organism>
<protein>
    <submittedName>
        <fullName evidence="3">Cytochrome C</fullName>
    </submittedName>
</protein>
<feature type="signal peptide" evidence="1">
    <location>
        <begin position="1"/>
        <end position="19"/>
    </location>
</feature>
<gene>
    <name evidence="3" type="ORF">ETU09_10925</name>
</gene>
<dbReference type="InterPro" id="IPR025992">
    <property type="entry name" value="Haem-bd"/>
</dbReference>
<feature type="chain" id="PRO_5022155650" evidence="1">
    <location>
        <begin position="20"/>
        <end position="146"/>
    </location>
</feature>
<comment type="caution">
    <text evidence="3">The sequence shown here is derived from an EMBL/GenBank/DDBJ whole genome shotgun (WGS) entry which is preliminary data.</text>
</comment>
<evidence type="ECO:0000259" key="2">
    <source>
        <dbReference type="SMART" id="SM01235"/>
    </source>
</evidence>
<evidence type="ECO:0000313" key="3">
    <source>
        <dbReference type="EMBL" id="TWP26203.1"/>
    </source>
</evidence>